<protein>
    <submittedName>
        <fullName evidence="2">Uncharacterized protein</fullName>
    </submittedName>
</protein>
<accession>A0A7R9H5H2</accession>
<feature type="region of interest" description="Disordered" evidence="1">
    <location>
        <begin position="1"/>
        <end position="99"/>
    </location>
</feature>
<sequence>MLKRRGSAGHALRSPALSVKNTRNAHAQQYKGGRKRDQEEGESSPPNSAGEVDAHAHVRDSQQNEDEDAKFENEDLSGDDEEDDDDDDDDDTWSITTGRNIYTFPRKSVSKQREISRYQRMISHLQNENIQEEYLHAMFDSKVDAKCERSCHEI</sequence>
<name>A0A7R9H5H2_TIMCR</name>
<evidence type="ECO:0000313" key="2">
    <source>
        <dbReference type="EMBL" id="CAD7408622.1"/>
    </source>
</evidence>
<reference evidence="2" key="1">
    <citation type="submission" date="2020-11" db="EMBL/GenBank/DDBJ databases">
        <authorList>
            <person name="Tran Van P."/>
        </authorList>
    </citation>
    <scope>NUCLEOTIDE SEQUENCE</scope>
</reference>
<feature type="compositionally biased region" description="Basic and acidic residues" evidence="1">
    <location>
        <begin position="52"/>
        <end position="62"/>
    </location>
</feature>
<dbReference type="EMBL" id="OC320696">
    <property type="protein sequence ID" value="CAD7408622.1"/>
    <property type="molecule type" value="Genomic_DNA"/>
</dbReference>
<evidence type="ECO:0000256" key="1">
    <source>
        <dbReference type="SAM" id="MobiDB-lite"/>
    </source>
</evidence>
<proteinExistence type="predicted"/>
<organism evidence="2">
    <name type="scientific">Timema cristinae</name>
    <name type="common">Walking stick</name>
    <dbReference type="NCBI Taxonomy" id="61476"/>
    <lineage>
        <taxon>Eukaryota</taxon>
        <taxon>Metazoa</taxon>
        <taxon>Ecdysozoa</taxon>
        <taxon>Arthropoda</taxon>
        <taxon>Hexapoda</taxon>
        <taxon>Insecta</taxon>
        <taxon>Pterygota</taxon>
        <taxon>Neoptera</taxon>
        <taxon>Polyneoptera</taxon>
        <taxon>Phasmatodea</taxon>
        <taxon>Timematodea</taxon>
        <taxon>Timematoidea</taxon>
        <taxon>Timematidae</taxon>
        <taxon>Timema</taxon>
    </lineage>
</organism>
<dbReference type="AlphaFoldDB" id="A0A7R9H5H2"/>
<feature type="compositionally biased region" description="Acidic residues" evidence="1">
    <location>
        <begin position="63"/>
        <end position="92"/>
    </location>
</feature>
<gene>
    <name evidence="2" type="ORF">TCEB3V08_LOCUS9618</name>
</gene>